<name>A0ACB9UNZ6_9CETA</name>
<gene>
    <name evidence="1" type="ORF">MJG53_011652</name>
</gene>
<accession>A0ACB9UNZ6</accession>
<keyword evidence="2" id="KW-1185">Reference proteome</keyword>
<proteinExistence type="predicted"/>
<protein>
    <submittedName>
        <fullName evidence="1">Uncharacterized protein</fullName>
    </submittedName>
</protein>
<reference evidence="1" key="1">
    <citation type="submission" date="2022-03" db="EMBL/GenBank/DDBJ databases">
        <title>Genomic analyses of argali, domestic sheep and their hybrids provide insights into chromosomal evolution, heterosis and genetic basis of agronomic traits.</title>
        <authorList>
            <person name="Li M."/>
        </authorList>
    </citation>
    <scope>NUCLEOTIDE SEQUENCE</scope>
    <source>
        <strain evidence="1">F1 hybrid</strain>
    </source>
</reference>
<organism evidence="1 2">
    <name type="scientific">Ovis ammon polii x Ovis aries</name>
    <dbReference type="NCBI Taxonomy" id="2918886"/>
    <lineage>
        <taxon>Eukaryota</taxon>
        <taxon>Metazoa</taxon>
        <taxon>Chordata</taxon>
        <taxon>Craniata</taxon>
        <taxon>Vertebrata</taxon>
        <taxon>Euteleostomi</taxon>
        <taxon>Mammalia</taxon>
        <taxon>Eutheria</taxon>
        <taxon>Laurasiatheria</taxon>
        <taxon>Artiodactyla</taxon>
        <taxon>Ruminantia</taxon>
        <taxon>Pecora</taxon>
        <taxon>Bovidae</taxon>
        <taxon>Caprinae</taxon>
        <taxon>Ovis</taxon>
    </lineage>
</organism>
<evidence type="ECO:0000313" key="1">
    <source>
        <dbReference type="EMBL" id="KAI4575449.1"/>
    </source>
</evidence>
<evidence type="ECO:0000313" key="2">
    <source>
        <dbReference type="Proteomes" id="UP001057279"/>
    </source>
</evidence>
<dbReference type="EMBL" id="CM043038">
    <property type="protein sequence ID" value="KAI4575449.1"/>
    <property type="molecule type" value="Genomic_DNA"/>
</dbReference>
<sequence>MSRKQNQKDSPGFIFDLQSDTVLAQGGAFENMKGKINAVRAIVPNKSNSEIILVLQHFDNCVDKRVQAFMEGSASEVLKEWTVTGKKTNKKKKSKPKPAAEPGNSIPDSNKSVSIQEEQSAPSSEKGGINGYHVKGAISDTESLDSLSEGMETLSIEARELEDPESATPEMLDRTGSMLENDVSDFEARSLTMPSTQNSQQNRNVAKSLSRTTIGPQLSNLGMEDIPLSFTNKKLGSNIEKSVKDLQRCTVSLARYRVVVKEEMDASIKKVKQAFAELQMGCLMDWEVALLAEMDKEKGEIMEILPSRQKKAELLKKMTDVAVRMSEEQLVELRAVIKHFVSERKYDEDLGRVPRFTCDVETLKKNTDSFGQVSHPKNSYSTNPCDASAPSLTSANKKTSAPGETPTATPNSSHKAHSPVTPPTKGDTTAWAVNRNSSWYSSASRYQSAPPQAPGNASERGQAHSAGTNGTGASMEPSPPKPSFRKGLPQCKPRTSQPEVVNS</sequence>
<dbReference type="Proteomes" id="UP001057279">
    <property type="component" value="Linkage Group LG13"/>
</dbReference>
<comment type="caution">
    <text evidence="1">The sequence shown here is derived from an EMBL/GenBank/DDBJ whole genome shotgun (WGS) entry which is preliminary data.</text>
</comment>